<dbReference type="Gene3D" id="2.30.30.100">
    <property type="match status" value="1"/>
</dbReference>
<accession>A0ABY7BM56</accession>
<dbReference type="Proteomes" id="UP001164909">
    <property type="component" value="Chromosome"/>
</dbReference>
<comment type="similarity">
    <text evidence="2">Belongs to the biotin--protein ligase family.</text>
</comment>
<keyword evidence="2" id="KW-0238">DNA-binding</keyword>
<dbReference type="PANTHER" id="PTHR12835">
    <property type="entry name" value="BIOTIN PROTEIN LIGASE"/>
    <property type="match status" value="1"/>
</dbReference>
<dbReference type="Gene3D" id="3.30.930.10">
    <property type="entry name" value="Bira Bifunctional Protein, Domain 2"/>
    <property type="match status" value="1"/>
</dbReference>
<feature type="binding site" evidence="2">
    <location>
        <begin position="117"/>
        <end position="119"/>
    </location>
    <ligand>
        <name>biotin</name>
        <dbReference type="ChEBI" id="CHEBI:57586"/>
    </ligand>
</feature>
<dbReference type="InterPro" id="IPR036388">
    <property type="entry name" value="WH-like_DNA-bd_sf"/>
</dbReference>
<dbReference type="InterPro" id="IPR004143">
    <property type="entry name" value="BPL_LPL_catalytic"/>
</dbReference>
<dbReference type="CDD" id="cd16442">
    <property type="entry name" value="BPL"/>
    <property type="match status" value="1"/>
</dbReference>
<dbReference type="InterPro" id="IPR004408">
    <property type="entry name" value="Biotin_CoA_COase_ligase"/>
</dbReference>
<feature type="binding site" evidence="2">
    <location>
        <position position="183"/>
    </location>
    <ligand>
        <name>biotin</name>
        <dbReference type="ChEBI" id="CHEBI:57586"/>
    </ligand>
</feature>
<evidence type="ECO:0000259" key="3">
    <source>
        <dbReference type="PROSITE" id="PS51733"/>
    </source>
</evidence>
<dbReference type="InterPro" id="IPR030855">
    <property type="entry name" value="Bifunct_BirA"/>
</dbReference>
<reference evidence="4" key="1">
    <citation type="submission" date="2022-12" db="EMBL/GenBank/DDBJ databases">
        <authorList>
            <person name="Bing R.G."/>
            <person name="Willard D.J."/>
            <person name="Manesh M.J.H."/>
            <person name="Laemthong T."/>
            <person name="Crosby J.R."/>
            <person name="Kelly R.M."/>
        </authorList>
    </citation>
    <scope>NUCLEOTIDE SEQUENCE</scope>
    <source>
        <strain evidence="4">DSM 8990</strain>
    </source>
</reference>
<name>A0ABY7BM56_9FIRM</name>
<dbReference type="Pfam" id="PF08279">
    <property type="entry name" value="HTH_11"/>
    <property type="match status" value="1"/>
</dbReference>
<keyword evidence="5" id="KW-1185">Reference proteome</keyword>
<dbReference type="InterPro" id="IPR036390">
    <property type="entry name" value="WH_DNA-bd_sf"/>
</dbReference>
<dbReference type="RefSeq" id="WP_045168564.1">
    <property type="nucleotide sequence ID" value="NZ_CP113865.1"/>
</dbReference>
<dbReference type="Pfam" id="PF03099">
    <property type="entry name" value="BPL_LplA_LipB"/>
    <property type="match status" value="1"/>
</dbReference>
<evidence type="ECO:0000313" key="5">
    <source>
        <dbReference type="Proteomes" id="UP001164909"/>
    </source>
</evidence>
<dbReference type="PANTHER" id="PTHR12835:SF5">
    <property type="entry name" value="BIOTIN--PROTEIN LIGASE"/>
    <property type="match status" value="1"/>
</dbReference>
<comment type="catalytic activity">
    <reaction evidence="2">
        <text>biotin + L-lysyl-[protein] + ATP = N(6)-biotinyl-L-lysyl-[protein] + AMP + diphosphate + H(+)</text>
        <dbReference type="Rhea" id="RHEA:11756"/>
        <dbReference type="Rhea" id="RHEA-COMP:9752"/>
        <dbReference type="Rhea" id="RHEA-COMP:10505"/>
        <dbReference type="ChEBI" id="CHEBI:15378"/>
        <dbReference type="ChEBI" id="CHEBI:29969"/>
        <dbReference type="ChEBI" id="CHEBI:30616"/>
        <dbReference type="ChEBI" id="CHEBI:33019"/>
        <dbReference type="ChEBI" id="CHEBI:57586"/>
        <dbReference type="ChEBI" id="CHEBI:83144"/>
        <dbReference type="ChEBI" id="CHEBI:456215"/>
        <dbReference type="EC" id="6.3.4.15"/>
    </reaction>
</comment>
<dbReference type="NCBIfam" id="TIGR00121">
    <property type="entry name" value="birA_ligase"/>
    <property type="match status" value="1"/>
</dbReference>
<comment type="function">
    <text evidence="2">Acts both as a biotin--[acetyl-CoA-carboxylase] ligase and a repressor.</text>
</comment>
<keyword evidence="2" id="KW-0067">ATP-binding</keyword>
<dbReference type="InterPro" id="IPR013196">
    <property type="entry name" value="HTH_11"/>
</dbReference>
<dbReference type="Gene3D" id="1.10.10.10">
    <property type="entry name" value="Winged helix-like DNA-binding domain superfamily/Winged helix DNA-binding domain"/>
    <property type="match status" value="1"/>
</dbReference>
<feature type="binding site" evidence="2">
    <location>
        <position position="113"/>
    </location>
    <ligand>
        <name>biotin</name>
        <dbReference type="ChEBI" id="CHEBI:57586"/>
    </ligand>
</feature>
<keyword evidence="1 2" id="KW-0436">Ligase</keyword>
<dbReference type="InterPro" id="IPR045864">
    <property type="entry name" value="aa-tRNA-synth_II/BPL/LPL"/>
</dbReference>
<sequence length="315" mass="36076">MDEKSIYILKKLYEDEFVSGESLANELKISRMAVNKRIKSLQQMGFSVASYKKKGYQLVDRDIIRLWQVKDFISSSNLFSDFLYFPQIDSTNSYIKENQQKLVSGTVVYAERQSAGRGRLGRSWVDLEKGIKMSIFLKLGLLDIEKVVPLTLFTGLVVNRVLRRYNVHSFIKWSNDIILNNKKVCGILTELSGELEGSASIIIGMGLNVNCEKIPDEIAEIATSLKKETGSHFDRTDLLIEILKEFESEFENFKNHGFLHFRDEYKSFCINLGKEIVINGTQRAFCKDIGQNGELIVEMDGRIQKIQSGEVTIRW</sequence>
<evidence type="ECO:0000313" key="4">
    <source>
        <dbReference type="EMBL" id="WAM33927.1"/>
    </source>
</evidence>
<evidence type="ECO:0000256" key="2">
    <source>
        <dbReference type="HAMAP-Rule" id="MF_00978"/>
    </source>
</evidence>
<dbReference type="PROSITE" id="PS51733">
    <property type="entry name" value="BPL_LPL_CATALYTIC"/>
    <property type="match status" value="1"/>
</dbReference>
<dbReference type="HAMAP" id="MF_00978">
    <property type="entry name" value="Bifunct_BirA"/>
    <property type="match status" value="1"/>
</dbReference>
<keyword evidence="2" id="KW-0092">Biotin</keyword>
<dbReference type="GO" id="GO:0004077">
    <property type="term" value="F:biotin--[biotin carboxyl-carrier protein] ligase activity"/>
    <property type="evidence" value="ECO:0007669"/>
    <property type="project" value="UniProtKB-EC"/>
</dbReference>
<keyword evidence="2" id="KW-0805">Transcription regulation</keyword>
<organism evidence="4 5">
    <name type="scientific">Caldicellulosiruptor morganii</name>
    <dbReference type="NCBI Taxonomy" id="1387555"/>
    <lineage>
        <taxon>Bacteria</taxon>
        <taxon>Bacillati</taxon>
        <taxon>Bacillota</taxon>
        <taxon>Bacillota incertae sedis</taxon>
        <taxon>Caldicellulosiruptorales</taxon>
        <taxon>Caldicellulosiruptoraceae</taxon>
        <taxon>Caldicellulosiruptor</taxon>
    </lineage>
</organism>
<keyword evidence="2" id="KW-0804">Transcription</keyword>
<proteinExistence type="inferred from homology"/>
<dbReference type="EC" id="6.3.4.15" evidence="2"/>
<dbReference type="SUPFAM" id="SSF55681">
    <property type="entry name" value="Class II aaRS and biotin synthetases"/>
    <property type="match status" value="1"/>
</dbReference>
<keyword evidence="2" id="KW-0547">Nucleotide-binding</keyword>
<protein>
    <recommendedName>
        <fullName evidence="2">Bifunctional ligase/repressor BirA</fullName>
    </recommendedName>
    <alternativeName>
        <fullName evidence="2">Biotin--[acetyl-CoA-carboxylase] ligase</fullName>
        <ecNumber evidence="2">6.3.4.15</ecNumber>
    </alternativeName>
    <alternativeName>
        <fullName evidence="2">Biotin--protein ligase</fullName>
    </alternativeName>
    <alternativeName>
        <fullName evidence="2">Biotin-[acetyl-CoA carboxylase] synthetase</fullName>
    </alternativeName>
</protein>
<feature type="DNA-binding region" description="H-T-H motif" evidence="2">
    <location>
        <begin position="20"/>
        <end position="39"/>
    </location>
</feature>
<dbReference type="EMBL" id="CP113865">
    <property type="protein sequence ID" value="WAM33927.1"/>
    <property type="molecule type" value="Genomic_DNA"/>
</dbReference>
<gene>
    <name evidence="2" type="primary">birA</name>
    <name evidence="4" type="ORF">OTK00_000068</name>
</gene>
<keyword evidence="2" id="KW-0678">Repressor</keyword>
<feature type="domain" description="BPL/LPL catalytic" evidence="3">
    <location>
        <begin position="77"/>
        <end position="254"/>
    </location>
</feature>
<feature type="binding site" evidence="2">
    <location>
        <begin position="90"/>
        <end position="92"/>
    </location>
    <ligand>
        <name>biotin</name>
        <dbReference type="ChEBI" id="CHEBI:57586"/>
    </ligand>
</feature>
<dbReference type="SUPFAM" id="SSF46785">
    <property type="entry name" value="Winged helix' DNA-binding domain"/>
    <property type="match status" value="1"/>
</dbReference>
<evidence type="ECO:0000256" key="1">
    <source>
        <dbReference type="ARBA" id="ARBA00022598"/>
    </source>
</evidence>